<evidence type="ECO:0000313" key="3">
    <source>
        <dbReference type="Proteomes" id="UP001165430"/>
    </source>
</evidence>
<organism evidence="2 3">
    <name type="scientific">Belliella alkalica</name>
    <dbReference type="NCBI Taxonomy" id="1730871"/>
    <lineage>
        <taxon>Bacteria</taxon>
        <taxon>Pseudomonadati</taxon>
        <taxon>Bacteroidota</taxon>
        <taxon>Cytophagia</taxon>
        <taxon>Cytophagales</taxon>
        <taxon>Cyclobacteriaceae</taxon>
        <taxon>Belliella</taxon>
    </lineage>
</organism>
<dbReference type="RefSeq" id="WP_241410598.1">
    <property type="nucleotide sequence ID" value="NZ_JAKZGO010000004.1"/>
</dbReference>
<sequence>MNTDQQFFQAFRKHVPEDAVKYCFDLWKEMPFNFYITNSRNSKLGDFRYRSDKKVQTITINYDLNPYQFLITYLHEVAHYRAFSKFGGYIKPHGKEWKSSFQKLMEPVLNPKVFPIEIYIHLKRHMANPKASSTRDYFLMIELRKFDKDKKEENLKLLQHLNRGTVFEIKGRVFEKIETKRTRVLCLELKTGKKYLILGHAEVLVK</sequence>
<evidence type="ECO:0000313" key="2">
    <source>
        <dbReference type="EMBL" id="MCH7413044.1"/>
    </source>
</evidence>
<dbReference type="Proteomes" id="UP001165430">
    <property type="component" value="Unassembled WGS sequence"/>
</dbReference>
<feature type="domain" description="SprT-like" evidence="1">
    <location>
        <begin position="29"/>
        <end position="108"/>
    </location>
</feature>
<name>A0ABS9V9D9_9BACT</name>
<comment type="caution">
    <text evidence="2">The sequence shown here is derived from an EMBL/GenBank/DDBJ whole genome shotgun (WGS) entry which is preliminary data.</text>
</comment>
<evidence type="ECO:0000259" key="1">
    <source>
        <dbReference type="Pfam" id="PF10263"/>
    </source>
</evidence>
<gene>
    <name evidence="2" type="ORF">MM213_06095</name>
</gene>
<dbReference type="InterPro" id="IPR006640">
    <property type="entry name" value="SprT-like_domain"/>
</dbReference>
<dbReference type="EMBL" id="JAKZGO010000004">
    <property type="protein sequence ID" value="MCH7413044.1"/>
    <property type="molecule type" value="Genomic_DNA"/>
</dbReference>
<proteinExistence type="predicted"/>
<protein>
    <submittedName>
        <fullName evidence="2">SprT-like domain-containing protein</fullName>
    </submittedName>
</protein>
<keyword evidence="3" id="KW-1185">Reference proteome</keyword>
<accession>A0ABS9V9D9</accession>
<reference evidence="2" key="1">
    <citation type="submission" date="2022-03" db="EMBL/GenBank/DDBJ databases">
        <title>De novo assembled genomes of Belliella spp. (Cyclobacteriaceae) strains.</title>
        <authorList>
            <person name="Szabo A."/>
            <person name="Korponai K."/>
            <person name="Felfoldi T."/>
        </authorList>
    </citation>
    <scope>NUCLEOTIDE SEQUENCE</scope>
    <source>
        <strain evidence="2">DSM 111903</strain>
    </source>
</reference>
<dbReference type="Pfam" id="PF10263">
    <property type="entry name" value="SprT-like"/>
    <property type="match status" value="1"/>
</dbReference>